<evidence type="ECO:0008006" key="4">
    <source>
        <dbReference type="Google" id="ProtNLM"/>
    </source>
</evidence>
<reference evidence="2 3" key="1">
    <citation type="submission" date="2019-06" db="EMBL/GenBank/DDBJ databases">
        <authorList>
            <person name="Meng X."/>
        </authorList>
    </citation>
    <scope>NUCLEOTIDE SEQUENCE [LARGE SCALE GENOMIC DNA]</scope>
    <source>
        <strain evidence="2 3">M625</strain>
    </source>
</reference>
<protein>
    <recommendedName>
        <fullName evidence="4">Glycoside hydrolase family 88 protein</fullName>
    </recommendedName>
</protein>
<dbReference type="EMBL" id="VFWZ01000001">
    <property type="protein sequence ID" value="TPN89140.1"/>
    <property type="molecule type" value="Genomic_DNA"/>
</dbReference>
<evidence type="ECO:0000256" key="1">
    <source>
        <dbReference type="ARBA" id="ARBA00022801"/>
    </source>
</evidence>
<dbReference type="Pfam" id="PF07470">
    <property type="entry name" value="Glyco_hydro_88"/>
    <property type="match status" value="1"/>
</dbReference>
<organism evidence="2 3">
    <name type="scientific">Aquimarina algicola</name>
    <dbReference type="NCBI Taxonomy" id="2589995"/>
    <lineage>
        <taxon>Bacteria</taxon>
        <taxon>Pseudomonadati</taxon>
        <taxon>Bacteroidota</taxon>
        <taxon>Flavobacteriia</taxon>
        <taxon>Flavobacteriales</taxon>
        <taxon>Flavobacteriaceae</taxon>
        <taxon>Aquimarina</taxon>
    </lineage>
</organism>
<dbReference type="RefSeq" id="WP_140589437.1">
    <property type="nucleotide sequence ID" value="NZ_VFWZ01000001.1"/>
</dbReference>
<dbReference type="AlphaFoldDB" id="A0A504JRX7"/>
<comment type="caution">
    <text evidence="2">The sequence shown here is derived from an EMBL/GenBank/DDBJ whole genome shotgun (WGS) entry which is preliminary data.</text>
</comment>
<dbReference type="GO" id="GO:0005975">
    <property type="term" value="P:carbohydrate metabolic process"/>
    <property type="evidence" value="ECO:0007669"/>
    <property type="project" value="InterPro"/>
</dbReference>
<dbReference type="PANTHER" id="PTHR33886">
    <property type="entry name" value="UNSATURATED RHAMNOGALACTURONAN HYDROLASE (EUROFUNG)"/>
    <property type="match status" value="1"/>
</dbReference>
<dbReference type="GO" id="GO:0016787">
    <property type="term" value="F:hydrolase activity"/>
    <property type="evidence" value="ECO:0007669"/>
    <property type="project" value="UniProtKB-KW"/>
</dbReference>
<dbReference type="InterPro" id="IPR008928">
    <property type="entry name" value="6-hairpin_glycosidase_sf"/>
</dbReference>
<proteinExistence type="predicted"/>
<evidence type="ECO:0000313" key="2">
    <source>
        <dbReference type="EMBL" id="TPN89140.1"/>
    </source>
</evidence>
<gene>
    <name evidence="2" type="ORF">FHK87_02645</name>
</gene>
<dbReference type="InterPro" id="IPR010905">
    <property type="entry name" value="Glyco_hydro_88"/>
</dbReference>
<name>A0A504JRX7_9FLAO</name>
<dbReference type="OrthoDB" id="9807186at2"/>
<dbReference type="InterPro" id="IPR012341">
    <property type="entry name" value="6hp_glycosidase-like_sf"/>
</dbReference>
<sequence length="390" mass="44345">MIYFLLTLLFIISFILLITLGLDTLLFARNVFRRYKIGRWTDRAIWLKQVQTINLQWLKKTPTVKLTDNECYVIKDMIKGHYRSSTIQSWQEGGALLGALSTSNADQNIKNFISSKIDAQTGKWKENPQYVDSGLLGYTVLKTNAEIKTIEPALDQIIQLIEESKGEDGTVFYRKGIPNIRFVDTIGFICPFLTAYGIQFQKEEYIDLAILQIKAYVEKAFLPNKYIPAHAYDLKKDMPLGLYGWGRGLGWFILGIVDTYNELPKDHTAKEYLKSLILNTANDLMPFQKENGSFAAMLAVDASRHDSSITTLGGWLLLNAYMITSDEKYLEATQKCISSLMQATRRNGIIDFCQGDTKGIGLYAQTFDLMPFVQGLTIRLVTRFDNLTTH</sequence>
<dbReference type="PANTHER" id="PTHR33886:SF8">
    <property type="entry name" value="UNSATURATED RHAMNOGALACTURONAN HYDROLASE (EUROFUNG)"/>
    <property type="match status" value="1"/>
</dbReference>
<dbReference type="InterPro" id="IPR052043">
    <property type="entry name" value="PolySaccharide_Degr_Enz"/>
</dbReference>
<accession>A0A504JRX7</accession>
<keyword evidence="1" id="KW-0378">Hydrolase</keyword>
<evidence type="ECO:0000313" key="3">
    <source>
        <dbReference type="Proteomes" id="UP000315540"/>
    </source>
</evidence>
<dbReference type="Proteomes" id="UP000315540">
    <property type="component" value="Unassembled WGS sequence"/>
</dbReference>
<keyword evidence="3" id="KW-1185">Reference proteome</keyword>
<dbReference type="SUPFAM" id="SSF48208">
    <property type="entry name" value="Six-hairpin glycosidases"/>
    <property type="match status" value="1"/>
</dbReference>
<dbReference type="Gene3D" id="1.50.10.10">
    <property type="match status" value="1"/>
</dbReference>